<evidence type="ECO:0000313" key="11">
    <source>
        <dbReference type="EnsemblMetazoa" id="XP_019758678.1"/>
    </source>
</evidence>
<evidence type="ECO:0000259" key="9">
    <source>
        <dbReference type="PROSITE" id="PS51362"/>
    </source>
</evidence>
<dbReference type="InterPro" id="IPR001111">
    <property type="entry name" value="TGF-b_propeptide"/>
</dbReference>
<keyword evidence="12" id="KW-1185">Reference proteome</keyword>
<evidence type="ECO:0000256" key="4">
    <source>
        <dbReference type="ARBA" id="ARBA00022729"/>
    </source>
</evidence>
<evidence type="ECO:0000256" key="6">
    <source>
        <dbReference type="ARBA" id="ARBA00023157"/>
    </source>
</evidence>
<dbReference type="AlphaFoldDB" id="N6TC34"/>
<feature type="non-terminal residue" evidence="10">
    <location>
        <position position="1"/>
    </location>
</feature>
<evidence type="ECO:0000313" key="10">
    <source>
        <dbReference type="EMBL" id="ENN77864.1"/>
    </source>
</evidence>
<sequence length="402" mass="46017">MQCNMHLGCLLLAPLCLIFCIYIVFAVRSSLEAKPSIEVNIIGREGLGSVNTSDSVEIGALIPKAKHHVPKFMLELYEKNKSAKKRQADLVRSLIPAQAENLNQEDVVEELSENHLLVFNIPSSAKDEKFMAAEMKVLTRVEVRSKEESGVKKFLKISLFNHHTQRYSHHSERQIHHLNDTWLTFNLTEEVGQLLQESSEDTLLKVLITLSSVYHQEQNHLKLSILPLMEGFDSDHDYPILILSYSIEEKSHPKQKKKSGLIQARNRRSADIEDYEEETNTIWTGELPRQLLRKIKRNNCRRRPLYVDFAEIKYDSWIVQPAGYDAYQCQGKCFYPVADHLSPTKHAIMQALIHSVDASKASRSCCVPTVLDSISVLYVDERGVLTYRFAYKDMVVVECGCR</sequence>
<evidence type="ECO:0000256" key="5">
    <source>
        <dbReference type="ARBA" id="ARBA00023030"/>
    </source>
</evidence>
<reference evidence="11" key="2">
    <citation type="submission" date="2024-08" db="UniProtKB">
        <authorList>
            <consortium name="EnsemblMetazoa"/>
        </authorList>
    </citation>
    <scope>IDENTIFICATION</scope>
</reference>
<dbReference type="GO" id="GO:0008083">
    <property type="term" value="F:growth factor activity"/>
    <property type="evidence" value="ECO:0007669"/>
    <property type="project" value="UniProtKB-KW"/>
</dbReference>
<dbReference type="PANTHER" id="PTHR11848:SF307">
    <property type="entry name" value="BONE MORPHOGENETIC PROTEIN 10"/>
    <property type="match status" value="1"/>
</dbReference>
<gene>
    <name evidence="11" type="primary">109536762</name>
    <name evidence="10" type="ORF">YQE_05542</name>
</gene>
<dbReference type="InterPro" id="IPR017948">
    <property type="entry name" value="TGFb_CS"/>
</dbReference>
<dbReference type="SMART" id="SM00204">
    <property type="entry name" value="TGFB"/>
    <property type="match status" value="1"/>
</dbReference>
<comment type="similarity">
    <text evidence="2 8">Belongs to the TGF-beta family.</text>
</comment>
<dbReference type="PROSITE" id="PS00250">
    <property type="entry name" value="TGF_BETA_1"/>
    <property type="match status" value="1"/>
</dbReference>
<keyword evidence="3" id="KW-0964">Secreted</keyword>
<protein>
    <recommendedName>
        <fullName evidence="9">TGF-beta family profile domain-containing protein</fullName>
    </recommendedName>
</protein>
<dbReference type="EMBL" id="KB740928">
    <property type="protein sequence ID" value="ENN77864.1"/>
    <property type="molecule type" value="Genomic_DNA"/>
</dbReference>
<evidence type="ECO:0000256" key="8">
    <source>
        <dbReference type="RuleBase" id="RU000354"/>
    </source>
</evidence>
<dbReference type="FunFam" id="2.10.90.10:FF:000001">
    <property type="entry name" value="Bone morphogenetic protein 4"/>
    <property type="match status" value="1"/>
</dbReference>
<dbReference type="CDD" id="cd13767">
    <property type="entry name" value="TGF_beta_BMP9_like"/>
    <property type="match status" value="1"/>
</dbReference>
<dbReference type="GO" id="GO:0005615">
    <property type="term" value="C:extracellular space"/>
    <property type="evidence" value="ECO:0007669"/>
    <property type="project" value="TreeGrafter"/>
</dbReference>
<evidence type="ECO:0000256" key="7">
    <source>
        <dbReference type="ARBA" id="ARBA00023180"/>
    </source>
</evidence>
<organism evidence="10">
    <name type="scientific">Dendroctonus ponderosae</name>
    <name type="common">Mountain pine beetle</name>
    <dbReference type="NCBI Taxonomy" id="77166"/>
    <lineage>
        <taxon>Eukaryota</taxon>
        <taxon>Metazoa</taxon>
        <taxon>Ecdysozoa</taxon>
        <taxon>Arthropoda</taxon>
        <taxon>Hexapoda</taxon>
        <taxon>Insecta</taxon>
        <taxon>Pterygota</taxon>
        <taxon>Neoptera</taxon>
        <taxon>Endopterygota</taxon>
        <taxon>Coleoptera</taxon>
        <taxon>Polyphaga</taxon>
        <taxon>Cucujiformia</taxon>
        <taxon>Curculionidae</taxon>
        <taxon>Scolytinae</taxon>
        <taxon>Dendroctonus</taxon>
    </lineage>
</organism>
<dbReference type="Pfam" id="PF00688">
    <property type="entry name" value="TGFb_propeptide"/>
    <property type="match status" value="1"/>
</dbReference>
<dbReference type="OMA" id="KFMLELY"/>
<keyword evidence="6" id="KW-1015">Disulfide bond</keyword>
<dbReference type="KEGG" id="dpa:109536762"/>
<dbReference type="HOGENOM" id="CLU_776645_0_0_1"/>
<dbReference type="Pfam" id="PF00019">
    <property type="entry name" value="TGF_beta"/>
    <property type="match status" value="1"/>
</dbReference>
<dbReference type="InterPro" id="IPR001839">
    <property type="entry name" value="TGF-b_C"/>
</dbReference>
<dbReference type="PANTHER" id="PTHR11848">
    <property type="entry name" value="TGF-BETA FAMILY"/>
    <property type="match status" value="1"/>
</dbReference>
<evidence type="ECO:0000256" key="1">
    <source>
        <dbReference type="ARBA" id="ARBA00004613"/>
    </source>
</evidence>
<reference evidence="10 12" key="1">
    <citation type="journal article" date="2013" name="Genome Biol.">
        <title>Draft genome of the mountain pine beetle, Dendroctonus ponderosae Hopkins, a major forest pest.</title>
        <authorList>
            <person name="Keeling C.I."/>
            <person name="Yuen M.M."/>
            <person name="Liao N.Y."/>
            <person name="Docking T.R."/>
            <person name="Chan S.K."/>
            <person name="Taylor G.A."/>
            <person name="Palmquist D.L."/>
            <person name="Jackman S.D."/>
            <person name="Nguyen A."/>
            <person name="Li M."/>
            <person name="Henderson H."/>
            <person name="Janes J.K."/>
            <person name="Zhao Y."/>
            <person name="Pandoh P."/>
            <person name="Moore R."/>
            <person name="Sperling F.A."/>
            <person name="Huber D.P."/>
            <person name="Birol I."/>
            <person name="Jones S.J."/>
            <person name="Bohlmann J."/>
        </authorList>
    </citation>
    <scope>NUCLEOTIDE SEQUENCE</scope>
</reference>
<dbReference type="SUPFAM" id="SSF57501">
    <property type="entry name" value="Cystine-knot cytokines"/>
    <property type="match status" value="1"/>
</dbReference>
<accession>N6TC34</accession>
<comment type="subcellular location">
    <subcellularLocation>
        <location evidence="1">Secreted</location>
    </subcellularLocation>
</comment>
<dbReference type="InterPro" id="IPR015615">
    <property type="entry name" value="TGF-beta-rel"/>
</dbReference>
<feature type="domain" description="TGF-beta family profile" evidence="9">
    <location>
        <begin position="265"/>
        <end position="402"/>
    </location>
</feature>
<dbReference type="PROSITE" id="PS51362">
    <property type="entry name" value="TGF_BETA_2"/>
    <property type="match status" value="1"/>
</dbReference>
<evidence type="ECO:0000256" key="2">
    <source>
        <dbReference type="ARBA" id="ARBA00006656"/>
    </source>
</evidence>
<evidence type="ECO:0000313" key="12">
    <source>
        <dbReference type="Proteomes" id="UP000019118"/>
    </source>
</evidence>
<dbReference type="GO" id="GO:0005125">
    <property type="term" value="F:cytokine activity"/>
    <property type="evidence" value="ECO:0007669"/>
    <property type="project" value="TreeGrafter"/>
</dbReference>
<dbReference type="EnsemblMetazoa" id="XM_019903119.1">
    <property type="protein sequence ID" value="XP_019758678.1"/>
    <property type="gene ID" value="LOC109536762"/>
</dbReference>
<evidence type="ECO:0000256" key="3">
    <source>
        <dbReference type="ARBA" id="ARBA00022525"/>
    </source>
</evidence>
<name>N6TC34_DENPD</name>
<dbReference type="Gene3D" id="2.10.90.10">
    <property type="entry name" value="Cystine-knot cytokines"/>
    <property type="match status" value="1"/>
</dbReference>
<dbReference type="Proteomes" id="UP000019118">
    <property type="component" value="Unassembled WGS sequence"/>
</dbReference>
<proteinExistence type="inferred from homology"/>
<dbReference type="OrthoDB" id="5987191at2759"/>
<keyword evidence="5 8" id="KW-0339">Growth factor</keyword>
<keyword evidence="4" id="KW-0732">Signal</keyword>
<dbReference type="Gene3D" id="2.60.120.970">
    <property type="match status" value="1"/>
</dbReference>
<keyword evidence="7" id="KW-0325">Glycoprotein</keyword>
<dbReference type="InterPro" id="IPR029034">
    <property type="entry name" value="Cystine-knot_cytokine"/>
</dbReference>